<evidence type="ECO:0000313" key="1">
    <source>
        <dbReference type="EMBL" id="MFC3980828.1"/>
    </source>
</evidence>
<proteinExistence type="predicted"/>
<keyword evidence="2" id="KW-1185">Reference proteome</keyword>
<accession>A0ABV8F0I0</accession>
<dbReference type="Proteomes" id="UP001595698">
    <property type="component" value="Unassembled WGS sequence"/>
</dbReference>
<evidence type="ECO:0000313" key="2">
    <source>
        <dbReference type="Proteomes" id="UP001595698"/>
    </source>
</evidence>
<name>A0ABV8F0I0_9ACTN</name>
<dbReference type="EMBL" id="JBHSBC010000012">
    <property type="protein sequence ID" value="MFC3980828.1"/>
    <property type="molecule type" value="Genomic_DNA"/>
</dbReference>
<organism evidence="1 2">
    <name type="scientific">Streptosporangium jomthongense</name>
    <dbReference type="NCBI Taxonomy" id="1193683"/>
    <lineage>
        <taxon>Bacteria</taxon>
        <taxon>Bacillati</taxon>
        <taxon>Actinomycetota</taxon>
        <taxon>Actinomycetes</taxon>
        <taxon>Streptosporangiales</taxon>
        <taxon>Streptosporangiaceae</taxon>
        <taxon>Streptosporangium</taxon>
    </lineage>
</organism>
<gene>
    <name evidence="1" type="ORF">ACFOYY_11900</name>
</gene>
<sequence length="140" mass="15442">MSIENGRLPLVLPGRFKPWAIEVGHGKVLLRGFDGDPEGEERPRVFDVLFQDVSRISLPALHSGLRLTVADPEVTRSEERRVGENWGKARMFLLDPDRNSDYVVAGFVFWAEVLVGGGSPSPLLAEEPAEGSIRGAVHRL</sequence>
<protein>
    <submittedName>
        <fullName evidence="1">Uncharacterized protein</fullName>
    </submittedName>
</protein>
<comment type="caution">
    <text evidence="1">The sequence shown here is derived from an EMBL/GenBank/DDBJ whole genome shotgun (WGS) entry which is preliminary data.</text>
</comment>
<dbReference type="RefSeq" id="WP_352009410.1">
    <property type="nucleotide sequence ID" value="NZ_JBHSBC010000012.1"/>
</dbReference>
<reference evidence="2" key="1">
    <citation type="journal article" date="2019" name="Int. J. Syst. Evol. Microbiol.">
        <title>The Global Catalogue of Microorganisms (GCM) 10K type strain sequencing project: providing services to taxonomists for standard genome sequencing and annotation.</title>
        <authorList>
            <consortium name="The Broad Institute Genomics Platform"/>
            <consortium name="The Broad Institute Genome Sequencing Center for Infectious Disease"/>
            <person name="Wu L."/>
            <person name="Ma J."/>
        </authorList>
    </citation>
    <scope>NUCLEOTIDE SEQUENCE [LARGE SCALE GENOMIC DNA]</scope>
    <source>
        <strain evidence="2">TBRC 7912</strain>
    </source>
</reference>